<organism evidence="2 3">
    <name type="scientific">Leucocoprinus birnbaumii</name>
    <dbReference type="NCBI Taxonomy" id="56174"/>
    <lineage>
        <taxon>Eukaryota</taxon>
        <taxon>Fungi</taxon>
        <taxon>Dikarya</taxon>
        <taxon>Basidiomycota</taxon>
        <taxon>Agaricomycotina</taxon>
        <taxon>Agaricomycetes</taxon>
        <taxon>Agaricomycetidae</taxon>
        <taxon>Agaricales</taxon>
        <taxon>Agaricineae</taxon>
        <taxon>Agaricaceae</taxon>
        <taxon>Leucocoprinus</taxon>
    </lineage>
</organism>
<proteinExistence type="inferred from homology"/>
<evidence type="ECO:0000256" key="1">
    <source>
        <dbReference type="RuleBase" id="RU365002"/>
    </source>
</evidence>
<name>A0AAD5W1V1_9AGAR</name>
<dbReference type="PANTHER" id="PTHR21314">
    <property type="entry name" value="QUEUOSINE 5'-PHOSPHATE N-GLYCOSYLASE_HYDROLASE-RELATED"/>
    <property type="match status" value="1"/>
</dbReference>
<protein>
    <recommendedName>
        <fullName evidence="1">Queuosine 5'-phosphate N-glycosylase/hydrolase</fullName>
        <ecNumber evidence="1">3.2.2.-</ecNumber>
    </recommendedName>
    <alternativeName>
        <fullName evidence="1">Queuosine-nucleotide N-glycosylase/hydrolase</fullName>
    </alternativeName>
</protein>
<dbReference type="Proteomes" id="UP001213000">
    <property type="component" value="Unassembled WGS sequence"/>
</dbReference>
<accession>A0AAD5W1V1</accession>
<comment type="caution">
    <text evidence="2">The sequence shown here is derived from an EMBL/GenBank/DDBJ whole genome shotgun (WGS) entry which is preliminary data.</text>
</comment>
<evidence type="ECO:0000313" key="3">
    <source>
        <dbReference type="Proteomes" id="UP001213000"/>
    </source>
</evidence>
<dbReference type="GO" id="GO:0016787">
    <property type="term" value="F:hydrolase activity"/>
    <property type="evidence" value="ECO:0007669"/>
    <property type="project" value="UniProtKB-KW"/>
</dbReference>
<comment type="catalytic activity">
    <reaction evidence="1">
        <text>queuosine 5'-phosphate + H2O = queuine + D-ribose 5-phosphate</text>
        <dbReference type="Rhea" id="RHEA:75387"/>
        <dbReference type="ChEBI" id="CHEBI:15377"/>
        <dbReference type="ChEBI" id="CHEBI:17433"/>
        <dbReference type="ChEBI" id="CHEBI:78346"/>
        <dbReference type="ChEBI" id="CHEBI:194371"/>
    </reaction>
    <physiologicalReaction direction="left-to-right" evidence="1">
        <dbReference type="Rhea" id="RHEA:75388"/>
    </physiologicalReaction>
</comment>
<dbReference type="Pfam" id="PF10343">
    <property type="entry name" value="Q_salvage"/>
    <property type="match status" value="1"/>
</dbReference>
<reference evidence="2" key="1">
    <citation type="submission" date="2022-07" db="EMBL/GenBank/DDBJ databases">
        <title>Genome Sequence of Leucocoprinus birnbaumii.</title>
        <authorList>
            <person name="Buettner E."/>
        </authorList>
    </citation>
    <scope>NUCLEOTIDE SEQUENCE</scope>
    <source>
        <strain evidence="2">VT141</strain>
    </source>
</reference>
<comment type="similarity">
    <text evidence="1">Belongs to the QNG1 protein family.</text>
</comment>
<dbReference type="AlphaFoldDB" id="A0AAD5W1V1"/>
<dbReference type="InterPro" id="IPR019438">
    <property type="entry name" value="Q_salvage"/>
</dbReference>
<dbReference type="PANTHER" id="PTHR21314:SF1">
    <property type="entry name" value="QUEUOSINE SALVAGE PROTEIN"/>
    <property type="match status" value="1"/>
</dbReference>
<gene>
    <name evidence="2" type="ORF">NP233_g1626</name>
</gene>
<keyword evidence="1" id="KW-0378">Hydrolase</keyword>
<dbReference type="GO" id="GO:0006400">
    <property type="term" value="P:tRNA modification"/>
    <property type="evidence" value="ECO:0007669"/>
    <property type="project" value="TreeGrafter"/>
</dbReference>
<sequence>MSSQPPFPASGHYLQAIRESARRLRIQAKIQITSEAIDRLLHSAAFTSSFQRVSAVHGLNLLLKFESHLEELNLISVLSLLNFASGYRFPLHQQLRRGAWDTIRAFVFSLHITSSSEENLLSARGMQSTNMTKVAELMGVSLHVERPHESLPGVMVGELGGPLYNLVKQITEVLNQTGTILVSGGYPNLGSFVLEALKEGSRSAEQGSTVLETVLERLVKAFPAFQDMAIVDGQAVYCFKKALFLIHAITIRFGSISPPPFPIPLTENSPIFTDNVIPSMLIHLGVLNLTQAPGLDALFPSANVDRSLQDLLGPAPELKPNSDLPLHGAVPKAPKEGPLVSNAQAFKLRAAAIDACEMIVSHARSISSNGQEGDTPTWIQEITLPKLDMWLWSVAKDRPDYRALDRFAQRDTVFY</sequence>
<evidence type="ECO:0000313" key="2">
    <source>
        <dbReference type="EMBL" id="KAJ3574660.1"/>
    </source>
</evidence>
<dbReference type="EC" id="3.2.2.-" evidence="1"/>
<dbReference type="EMBL" id="JANIEX010000061">
    <property type="protein sequence ID" value="KAJ3574660.1"/>
    <property type="molecule type" value="Genomic_DNA"/>
</dbReference>
<keyword evidence="3" id="KW-1185">Reference proteome</keyword>
<comment type="function">
    <text evidence="1">Catalyzes the hydrolysis of queuosine 5'-phosphate, releasing the nucleobase queuine (q). Is required for salvage of queuine from exogenous queuosine (Q) that is imported and then converted to queuosine 5'-phosphate intracellularly.</text>
</comment>